<name>A0A3B6VWC8_BRAPL</name>
<dbReference type="PANTHER" id="PTHR46124">
    <property type="entry name" value="D-AMINOACYL-TRNA DEACYLASE"/>
    <property type="match status" value="1"/>
</dbReference>
<dbReference type="EMBL" id="CP002873">
    <property type="protein sequence ID" value="AGA66489.1"/>
    <property type="molecule type" value="Genomic_DNA"/>
</dbReference>
<keyword evidence="2 4" id="KW-0479">Metal-binding</keyword>
<dbReference type="GO" id="GO:0004536">
    <property type="term" value="F:DNA nuclease activity"/>
    <property type="evidence" value="ECO:0007669"/>
    <property type="project" value="InterPro"/>
</dbReference>
<evidence type="ECO:0000256" key="3">
    <source>
        <dbReference type="ARBA" id="ARBA00022801"/>
    </source>
</evidence>
<feature type="binding site" evidence="4">
    <location>
        <position position="162"/>
    </location>
    <ligand>
        <name>a divalent metal cation</name>
        <dbReference type="ChEBI" id="CHEBI:60240"/>
        <label>2</label>
    </ligand>
</feature>
<dbReference type="Pfam" id="PF01026">
    <property type="entry name" value="TatD_DNase"/>
    <property type="match status" value="1"/>
</dbReference>
<dbReference type="GO" id="GO:0005829">
    <property type="term" value="C:cytosol"/>
    <property type="evidence" value="ECO:0007669"/>
    <property type="project" value="TreeGrafter"/>
</dbReference>
<dbReference type="SUPFAM" id="SSF51556">
    <property type="entry name" value="Metallo-dependent hydrolases"/>
    <property type="match status" value="1"/>
</dbReference>
<evidence type="ECO:0000313" key="6">
    <source>
        <dbReference type="Proteomes" id="UP000010793"/>
    </source>
</evidence>
<dbReference type="NCBIfam" id="TIGR00010">
    <property type="entry name" value="YchF/TatD family DNA exonuclease"/>
    <property type="match status" value="1"/>
</dbReference>
<dbReference type="CDD" id="cd01310">
    <property type="entry name" value="TatD_DNAse"/>
    <property type="match status" value="1"/>
</dbReference>
<evidence type="ECO:0000256" key="1">
    <source>
        <dbReference type="ARBA" id="ARBA00009275"/>
    </source>
</evidence>
<dbReference type="GO" id="GO:0016788">
    <property type="term" value="F:hydrolase activity, acting on ester bonds"/>
    <property type="evidence" value="ECO:0007669"/>
    <property type="project" value="InterPro"/>
</dbReference>
<keyword evidence="3" id="KW-0378">Hydrolase</keyword>
<reference evidence="5 6" key="1">
    <citation type="journal article" date="2013" name="Genome Announc.">
        <title>Complete Genome Sequence of the Porcine Strain Brachyspira pilosicoli P43/6/78(T.).</title>
        <authorList>
            <person name="Lin C."/>
            <person name="den Bakker H.C."/>
            <person name="Suzuki H."/>
            <person name="Lefebure T."/>
            <person name="Ponnala L."/>
            <person name="Sun Q."/>
            <person name="Stanhope M.J."/>
            <person name="Wiedmann M."/>
            <person name="Duhamel G.E."/>
        </authorList>
    </citation>
    <scope>NUCLEOTIDE SEQUENCE [LARGE SCALE GENOMIC DNA]</scope>
    <source>
        <strain evidence="5 6">P43/6/78</strain>
    </source>
</reference>
<dbReference type="PANTHER" id="PTHR46124:SF2">
    <property type="entry name" value="D-AMINOACYL-TRNA DEACYLASE"/>
    <property type="match status" value="1"/>
</dbReference>
<dbReference type="InterPro" id="IPR001130">
    <property type="entry name" value="TatD-like"/>
</dbReference>
<evidence type="ECO:0000313" key="5">
    <source>
        <dbReference type="EMBL" id="AGA66489.1"/>
    </source>
</evidence>
<evidence type="ECO:0000256" key="2">
    <source>
        <dbReference type="ARBA" id="ARBA00022723"/>
    </source>
</evidence>
<sequence length="272" mass="30951">MIDSHCHLTYISKKAKDLKEVLERANKAGIYYFVDIGVHPSDIDERLYILSDAEGVFFSMGYYPDYANENDEHTIKAFELKIKTINKKTLENRKKLIYAVGEIGLDYYHDDSNKEEQKKFFSALCNAAKNVDLPILIHSRDAFKDTFSILKEADIPKRGIFHCFSGNVEDAKNALDLGYILSFSGSCTYLKNDFLREAAKYVPKDMFTIETDSPYLTPQKMRGRANEPSFIPYTAEVLAEARGESVSDIMENALINASRVLELPIDTSKHIN</sequence>
<dbReference type="PIRSF" id="PIRSF005902">
    <property type="entry name" value="DNase_TatD"/>
    <property type="match status" value="1"/>
</dbReference>
<proteinExistence type="inferred from homology"/>
<comment type="similarity">
    <text evidence="1">Belongs to the metallo-dependent hydrolases superfamily. TatD-type hydrolase family.</text>
</comment>
<dbReference type="RefSeq" id="WP_013244718.1">
    <property type="nucleotide sequence ID" value="NC_019908.1"/>
</dbReference>
<feature type="binding site" evidence="4">
    <location>
        <position position="212"/>
    </location>
    <ligand>
        <name>a divalent metal cation</name>
        <dbReference type="ChEBI" id="CHEBI:60240"/>
        <label>1</label>
    </ligand>
</feature>
<organism evidence="5 6">
    <name type="scientific">Brachyspira pilosicoli P43/6/78</name>
    <dbReference type="NCBI Taxonomy" id="1042417"/>
    <lineage>
        <taxon>Bacteria</taxon>
        <taxon>Pseudomonadati</taxon>
        <taxon>Spirochaetota</taxon>
        <taxon>Spirochaetia</taxon>
        <taxon>Brachyspirales</taxon>
        <taxon>Brachyspiraceae</taxon>
        <taxon>Brachyspira</taxon>
    </lineage>
</organism>
<keyword evidence="6" id="KW-1185">Reference proteome</keyword>
<dbReference type="Proteomes" id="UP000010793">
    <property type="component" value="Chromosome"/>
</dbReference>
<protein>
    <submittedName>
        <fullName evidence="5">TatD protein</fullName>
    </submittedName>
</protein>
<dbReference type="AlphaFoldDB" id="A0A3B6VWC8"/>
<accession>A0A3B6VWC8</accession>
<feature type="binding site" evidence="4">
    <location>
        <position position="5"/>
    </location>
    <ligand>
        <name>a divalent metal cation</name>
        <dbReference type="ChEBI" id="CHEBI:60240"/>
        <label>1</label>
    </ligand>
</feature>
<feature type="binding site" evidence="4">
    <location>
        <position position="138"/>
    </location>
    <ligand>
        <name>a divalent metal cation</name>
        <dbReference type="ChEBI" id="CHEBI:60240"/>
        <label>2</label>
    </ligand>
</feature>
<feature type="binding site" evidence="4">
    <location>
        <position position="102"/>
    </location>
    <ligand>
        <name>a divalent metal cation</name>
        <dbReference type="ChEBI" id="CHEBI:60240"/>
        <label>1</label>
    </ligand>
</feature>
<dbReference type="InterPro" id="IPR015991">
    <property type="entry name" value="TatD/YcfH-like"/>
</dbReference>
<dbReference type="KEGG" id="bpip:BPP43_06235"/>
<dbReference type="FunFam" id="3.20.20.140:FF:000005">
    <property type="entry name" value="TatD family hydrolase"/>
    <property type="match status" value="1"/>
</dbReference>
<dbReference type="InterPro" id="IPR032466">
    <property type="entry name" value="Metal_Hydrolase"/>
</dbReference>
<gene>
    <name evidence="5" type="ORF">BPP43_06235</name>
</gene>
<dbReference type="GeneID" id="56440347"/>
<feature type="binding site" evidence="4">
    <location>
        <position position="7"/>
    </location>
    <ligand>
        <name>a divalent metal cation</name>
        <dbReference type="ChEBI" id="CHEBI:60240"/>
        <label>1</label>
    </ligand>
</feature>
<evidence type="ECO:0000256" key="4">
    <source>
        <dbReference type="PIRSR" id="PIRSR005902-1"/>
    </source>
</evidence>
<dbReference type="GO" id="GO:0046872">
    <property type="term" value="F:metal ion binding"/>
    <property type="evidence" value="ECO:0007669"/>
    <property type="project" value="UniProtKB-KW"/>
</dbReference>
<dbReference type="Gene3D" id="3.20.20.140">
    <property type="entry name" value="Metal-dependent hydrolases"/>
    <property type="match status" value="1"/>
</dbReference>